<feature type="transmembrane region" description="Helical" evidence="5">
    <location>
        <begin position="200"/>
        <end position="223"/>
    </location>
</feature>
<evidence type="ECO:0000256" key="5">
    <source>
        <dbReference type="SAM" id="Phobius"/>
    </source>
</evidence>
<keyword evidence="8" id="KW-1185">Reference proteome</keyword>
<name>A0A1V9ZY24_9STRA</name>
<dbReference type="AlphaFoldDB" id="A0A1V9ZY24"/>
<protein>
    <recommendedName>
        <fullName evidence="6">Inositol polyphosphate-related phosphatase domain-containing protein</fullName>
    </recommendedName>
</protein>
<dbReference type="GO" id="GO:0004930">
    <property type="term" value="F:G protein-coupled receptor activity"/>
    <property type="evidence" value="ECO:0007669"/>
    <property type="project" value="TreeGrafter"/>
</dbReference>
<evidence type="ECO:0000313" key="7">
    <source>
        <dbReference type="EMBL" id="OQS02922.1"/>
    </source>
</evidence>
<feature type="transmembrane region" description="Helical" evidence="5">
    <location>
        <begin position="60"/>
        <end position="82"/>
    </location>
</feature>
<evidence type="ECO:0000256" key="2">
    <source>
        <dbReference type="ARBA" id="ARBA00022692"/>
    </source>
</evidence>
<feature type="transmembrane region" description="Helical" evidence="5">
    <location>
        <begin position="122"/>
        <end position="143"/>
    </location>
</feature>
<keyword evidence="4 5" id="KW-0472">Membrane</keyword>
<dbReference type="PANTHER" id="PTHR23112:SF0">
    <property type="entry name" value="TRANSMEMBRANE PROTEIN 116"/>
    <property type="match status" value="1"/>
</dbReference>
<dbReference type="InterPro" id="IPR000300">
    <property type="entry name" value="IPPc"/>
</dbReference>
<dbReference type="SUPFAM" id="SSF56219">
    <property type="entry name" value="DNase I-like"/>
    <property type="match status" value="1"/>
</dbReference>
<dbReference type="GO" id="GO:0046856">
    <property type="term" value="P:phosphatidylinositol dephosphorylation"/>
    <property type="evidence" value="ECO:0007669"/>
    <property type="project" value="InterPro"/>
</dbReference>
<keyword evidence="3 5" id="KW-1133">Transmembrane helix</keyword>
<dbReference type="Gene3D" id="3.60.10.10">
    <property type="entry name" value="Endonuclease/exonuclease/phosphatase"/>
    <property type="match status" value="2"/>
</dbReference>
<dbReference type="GO" id="GO:0005886">
    <property type="term" value="C:plasma membrane"/>
    <property type="evidence" value="ECO:0007669"/>
    <property type="project" value="TreeGrafter"/>
</dbReference>
<gene>
    <name evidence="7" type="ORF">THRCLA_04752</name>
</gene>
<sequence length="1044" mass="118373">MEVGPCHLWSDTTNRGLPGSSVIPLRQVLGIACSSLSIVGCLYIIVAYRIRQAKKVYVDSVGRLVHVLAWLDFVGCISRILLEALKPTFPTQLLDLANPSNSPDWNDPTWNKECKAWKARTGQILCALLHFSIMGSICWHCIISYNLYRWICKGDDQRILHQRFIVYFWWMVSFAFVMSVVPFIQHAYDTNSYAMRTDEVGYAVGCHYLWLISGWFLMITFLVRVQYDMRKRLGHHPGLANWNAITAYNEVGRKLILFVCAYLIFRISDIAGWSINSSELTGDSFFIPLLICNNVLAPLTGFVNAMIYGGITFHGIYRQCCCERKTTLTLHGAEAGENNGLNINPSNRPSIAYQQAMGRALIFASSFDLNYASFSREAIPSWLPVEQQDLYVLGFINCCDANEAQASVLAHLNARFAPLTQYKAFATFSRKAIHSIDHPIVQIVFARTIDVASGNISIDIDRQMKSTSKYITGMSLRYFDMSIAFATCSLKPIAGNYTVHQKLLEISSLLQSFSPDVDSPGLDFHHQFHHTILMGNLNFGMNMRQDINERIKEAHLAQMKRMNTNSAIDKFFFQNSVFPRQSYPSFISVDNDYITTLERRQSEVAFGLVQSPGHSDSANPSRNSSSFRLSFESFLRNNLIGSWTKPSNNRNEQAAHKLIQDAQSADEVARMKWDDLVKFDILRTLMDNNDGFFGFEEPVIEFLPTFPRVLELTDVYDKNVLSEALFTGNPIYSDRILYHSLSGVQSRFVALSYYVCEAIAISPHKPICAQFQLEVNRMHPLLLQQSLAIDSVLGQRQLLKEKTNVKHYGFELSNLDANLWEPTEPFRLHSMRTSSASTLVQHRSSSSFPVKSTRKLENSCENHNTHPMQQSFSSMRRLNSWKNFLSTDLKKVDYSDEEETIVQAVEPERISIVFPLPSVDNFRFQRKIYELAQSVTQAYDVKLDATIKAHDDYTNCTESSWSEAVQKGIVHTSVVRSTGYDSILHLIVKVEGPHSTGGEGVIAIPAKDIGRHHQFDIPLSWGGKHTGYLHVDLDSYKVNDQHGN</sequence>
<dbReference type="STRING" id="74557.A0A1V9ZY24"/>
<dbReference type="Gene3D" id="1.20.1070.10">
    <property type="entry name" value="Rhodopsin 7-helix transmembrane proteins"/>
    <property type="match status" value="1"/>
</dbReference>
<dbReference type="Proteomes" id="UP000243217">
    <property type="component" value="Unassembled WGS sequence"/>
</dbReference>
<dbReference type="GO" id="GO:0007189">
    <property type="term" value="P:adenylate cyclase-activating G protein-coupled receptor signaling pathway"/>
    <property type="evidence" value="ECO:0007669"/>
    <property type="project" value="TreeGrafter"/>
</dbReference>
<organism evidence="7 8">
    <name type="scientific">Thraustotheca clavata</name>
    <dbReference type="NCBI Taxonomy" id="74557"/>
    <lineage>
        <taxon>Eukaryota</taxon>
        <taxon>Sar</taxon>
        <taxon>Stramenopiles</taxon>
        <taxon>Oomycota</taxon>
        <taxon>Saprolegniomycetes</taxon>
        <taxon>Saprolegniales</taxon>
        <taxon>Achlyaceae</taxon>
        <taxon>Thraustotheca</taxon>
    </lineage>
</organism>
<dbReference type="EMBL" id="JNBS01001056">
    <property type="protein sequence ID" value="OQS02922.1"/>
    <property type="molecule type" value="Genomic_DNA"/>
</dbReference>
<dbReference type="PANTHER" id="PTHR23112">
    <property type="entry name" value="G PROTEIN-COUPLED RECEPTOR 157-RELATED"/>
    <property type="match status" value="1"/>
</dbReference>
<feature type="transmembrane region" description="Helical" evidence="5">
    <location>
        <begin position="164"/>
        <end position="188"/>
    </location>
</feature>
<accession>A0A1V9ZY24</accession>
<comment type="caution">
    <text evidence="7">The sequence shown here is derived from an EMBL/GenBank/DDBJ whole genome shotgun (WGS) entry which is preliminary data.</text>
</comment>
<reference evidence="7 8" key="1">
    <citation type="journal article" date="2014" name="Genome Biol. Evol.">
        <title>The secreted proteins of Achlya hypogyna and Thraustotheca clavata identify the ancestral oomycete secretome and reveal gene acquisitions by horizontal gene transfer.</title>
        <authorList>
            <person name="Misner I."/>
            <person name="Blouin N."/>
            <person name="Leonard G."/>
            <person name="Richards T.A."/>
            <person name="Lane C.E."/>
        </authorList>
    </citation>
    <scope>NUCLEOTIDE SEQUENCE [LARGE SCALE GENOMIC DNA]</scope>
    <source>
        <strain evidence="7 8">ATCC 34112</strain>
    </source>
</reference>
<dbReference type="InterPro" id="IPR036691">
    <property type="entry name" value="Endo/exonu/phosph_ase_sf"/>
</dbReference>
<evidence type="ECO:0000313" key="8">
    <source>
        <dbReference type="Proteomes" id="UP000243217"/>
    </source>
</evidence>
<feature type="transmembrane region" description="Helical" evidence="5">
    <location>
        <begin position="255"/>
        <end position="275"/>
    </location>
</feature>
<evidence type="ECO:0000256" key="4">
    <source>
        <dbReference type="ARBA" id="ARBA00023136"/>
    </source>
</evidence>
<keyword evidence="2 5" id="KW-0812">Transmembrane</keyword>
<feature type="domain" description="Inositol polyphosphate-related phosphatase" evidence="6">
    <location>
        <begin position="663"/>
        <end position="769"/>
    </location>
</feature>
<dbReference type="Pfam" id="PF22669">
    <property type="entry name" value="Exo_endo_phos2"/>
    <property type="match status" value="1"/>
</dbReference>
<evidence type="ECO:0000256" key="1">
    <source>
        <dbReference type="ARBA" id="ARBA00004141"/>
    </source>
</evidence>
<feature type="transmembrane region" description="Helical" evidence="5">
    <location>
        <begin position="28"/>
        <end position="48"/>
    </location>
</feature>
<dbReference type="OrthoDB" id="100006at2759"/>
<proteinExistence type="predicted"/>
<evidence type="ECO:0000256" key="3">
    <source>
        <dbReference type="ARBA" id="ARBA00022989"/>
    </source>
</evidence>
<comment type="subcellular location">
    <subcellularLocation>
        <location evidence="1">Membrane</location>
        <topology evidence="1">Multi-pass membrane protein</topology>
    </subcellularLocation>
</comment>
<dbReference type="GO" id="GO:0016791">
    <property type="term" value="F:phosphatase activity"/>
    <property type="evidence" value="ECO:0007669"/>
    <property type="project" value="InterPro"/>
</dbReference>
<evidence type="ECO:0000259" key="6">
    <source>
        <dbReference type="Pfam" id="PF22669"/>
    </source>
</evidence>